<name>A0A1X3RNE5_9GAMM</name>
<dbReference type="RefSeq" id="WP_094110229.1">
    <property type="nucleotide sequence ID" value="NZ_LUTP01000062.1"/>
</dbReference>
<dbReference type="InterPro" id="IPR003313">
    <property type="entry name" value="AraC-bd"/>
</dbReference>
<accession>A0A1X3RNE5</accession>
<reference evidence="5 6" key="1">
    <citation type="submission" date="2016-02" db="EMBL/GenBank/DDBJ databases">
        <title>Species-wide whole genome sequencing reveals diversity, host range in Lonsdalea quercina.</title>
        <authorList>
            <person name="Li Y."/>
        </authorList>
    </citation>
    <scope>NUCLEOTIDE SEQUENCE [LARGE SCALE GENOMIC DNA]</scope>
    <source>
        <strain evidence="5 6">LMG 26264</strain>
    </source>
</reference>
<comment type="caution">
    <text evidence="5">The sequence shown here is derived from an EMBL/GenBank/DDBJ whole genome shotgun (WGS) entry which is preliminary data.</text>
</comment>
<dbReference type="InterPro" id="IPR018062">
    <property type="entry name" value="HTH_AraC-typ_CS"/>
</dbReference>
<dbReference type="Pfam" id="PF12833">
    <property type="entry name" value="HTH_18"/>
    <property type="match status" value="1"/>
</dbReference>
<keyword evidence="3" id="KW-0804">Transcription</keyword>
<dbReference type="PANTHER" id="PTHR11019">
    <property type="entry name" value="HTH-TYPE TRANSCRIPTIONAL REGULATOR NIMR"/>
    <property type="match status" value="1"/>
</dbReference>
<sequence length="244" mass="27217">MQAKTFDYKQPHLTPWHEHESGQLYWLSDGVIVIETSRAQWTVTPGSVGWFPAGLKHKAWVPATVSGRSLYLDPASSTALPSQPGIYGADSFVLGLLERVFSEKNAPTSDNYRNNLLTLLGHEIARSDELPLHLTFPVDRRARNVANALLNNPGGAWDQAQLAKQWGLSVRSLSRLFRLQTGLSFSLWRQQAKIIVSLRWVLAGLSISDVAMMSGYSNVSAYIEAFRQRFGQTPGQLQARKVVR</sequence>
<dbReference type="GO" id="GO:0043565">
    <property type="term" value="F:sequence-specific DNA binding"/>
    <property type="evidence" value="ECO:0007669"/>
    <property type="project" value="InterPro"/>
</dbReference>
<dbReference type="PANTHER" id="PTHR11019:SF159">
    <property type="entry name" value="TRANSCRIPTIONAL REGULATOR-RELATED"/>
    <property type="match status" value="1"/>
</dbReference>
<dbReference type="SUPFAM" id="SSF51182">
    <property type="entry name" value="RmlC-like cupins"/>
    <property type="match status" value="1"/>
</dbReference>
<dbReference type="PROSITE" id="PS01124">
    <property type="entry name" value="HTH_ARAC_FAMILY_2"/>
    <property type="match status" value="1"/>
</dbReference>
<dbReference type="InterPro" id="IPR014710">
    <property type="entry name" value="RmlC-like_jellyroll"/>
</dbReference>
<dbReference type="GO" id="GO:0003700">
    <property type="term" value="F:DNA-binding transcription factor activity"/>
    <property type="evidence" value="ECO:0007669"/>
    <property type="project" value="InterPro"/>
</dbReference>
<organism evidence="5 6">
    <name type="scientific">Lonsdalea iberica</name>
    <dbReference type="NCBI Taxonomy" id="1082703"/>
    <lineage>
        <taxon>Bacteria</taxon>
        <taxon>Pseudomonadati</taxon>
        <taxon>Pseudomonadota</taxon>
        <taxon>Gammaproteobacteria</taxon>
        <taxon>Enterobacterales</taxon>
        <taxon>Pectobacteriaceae</taxon>
        <taxon>Lonsdalea</taxon>
    </lineage>
</organism>
<dbReference type="SUPFAM" id="SSF46689">
    <property type="entry name" value="Homeodomain-like"/>
    <property type="match status" value="1"/>
</dbReference>
<evidence type="ECO:0000256" key="1">
    <source>
        <dbReference type="ARBA" id="ARBA00023015"/>
    </source>
</evidence>
<evidence type="ECO:0000313" key="6">
    <source>
        <dbReference type="Proteomes" id="UP000194020"/>
    </source>
</evidence>
<dbReference type="Pfam" id="PF02311">
    <property type="entry name" value="AraC_binding"/>
    <property type="match status" value="1"/>
</dbReference>
<dbReference type="PROSITE" id="PS00041">
    <property type="entry name" value="HTH_ARAC_FAMILY_1"/>
    <property type="match status" value="1"/>
</dbReference>
<feature type="domain" description="HTH araC/xylS-type" evidence="4">
    <location>
        <begin position="143"/>
        <end position="240"/>
    </location>
</feature>
<keyword evidence="2" id="KW-0238">DNA-binding</keyword>
<gene>
    <name evidence="5" type="ORF">AU511_15345</name>
</gene>
<dbReference type="EMBL" id="LUTP01000062">
    <property type="protein sequence ID" value="OSN03255.1"/>
    <property type="molecule type" value="Genomic_DNA"/>
</dbReference>
<dbReference type="InterPro" id="IPR018060">
    <property type="entry name" value="HTH_AraC"/>
</dbReference>
<evidence type="ECO:0000256" key="2">
    <source>
        <dbReference type="ARBA" id="ARBA00023125"/>
    </source>
</evidence>
<evidence type="ECO:0000256" key="3">
    <source>
        <dbReference type="ARBA" id="ARBA00023163"/>
    </source>
</evidence>
<dbReference type="CDD" id="cd06124">
    <property type="entry name" value="cupin_NimR-like_N"/>
    <property type="match status" value="1"/>
</dbReference>
<dbReference type="SMART" id="SM00342">
    <property type="entry name" value="HTH_ARAC"/>
    <property type="match status" value="1"/>
</dbReference>
<dbReference type="Gene3D" id="1.10.10.60">
    <property type="entry name" value="Homeodomain-like"/>
    <property type="match status" value="2"/>
</dbReference>
<evidence type="ECO:0000313" key="5">
    <source>
        <dbReference type="EMBL" id="OSN03255.1"/>
    </source>
</evidence>
<evidence type="ECO:0000259" key="4">
    <source>
        <dbReference type="PROSITE" id="PS01124"/>
    </source>
</evidence>
<keyword evidence="1" id="KW-0805">Transcription regulation</keyword>
<dbReference type="OrthoDB" id="5949386at2"/>
<dbReference type="Proteomes" id="UP000194020">
    <property type="component" value="Unassembled WGS sequence"/>
</dbReference>
<dbReference type="InterPro" id="IPR011051">
    <property type="entry name" value="RmlC_Cupin_sf"/>
</dbReference>
<dbReference type="Gene3D" id="2.60.120.10">
    <property type="entry name" value="Jelly Rolls"/>
    <property type="match status" value="1"/>
</dbReference>
<dbReference type="InterPro" id="IPR009057">
    <property type="entry name" value="Homeodomain-like_sf"/>
</dbReference>
<proteinExistence type="predicted"/>
<protein>
    <submittedName>
        <fullName evidence="5">Transcriptional regulator</fullName>
    </submittedName>
</protein>
<dbReference type="AlphaFoldDB" id="A0A1X3RNE5"/>